<dbReference type="InterPro" id="IPR051095">
    <property type="entry name" value="Dros_DevTransReg"/>
</dbReference>
<evidence type="ECO:0000313" key="6">
    <source>
        <dbReference type="EMBL" id="CDW31941.1"/>
    </source>
</evidence>
<dbReference type="OrthoDB" id="6359816at2759"/>
<dbReference type="InterPro" id="IPR013087">
    <property type="entry name" value="Znf_C2H2_type"/>
</dbReference>
<dbReference type="PANTHER" id="PTHR23110:SF99">
    <property type="entry name" value="BROAD-COMPLEX CORE PROTEIN ISOFORM 6"/>
    <property type="match status" value="1"/>
</dbReference>
<dbReference type="GO" id="GO:0048666">
    <property type="term" value="P:neuron development"/>
    <property type="evidence" value="ECO:0007669"/>
    <property type="project" value="UniProtKB-ARBA"/>
</dbReference>
<gene>
    <name evidence="5" type="primary">LOLAL</name>
</gene>
<evidence type="ECO:0000259" key="4">
    <source>
        <dbReference type="PROSITE" id="PS50157"/>
    </source>
</evidence>
<organism evidence="5">
    <name type="scientific">Lepeophtheirus salmonis</name>
    <name type="common">Salmon louse</name>
    <name type="synonym">Caligus salmonis</name>
    <dbReference type="NCBI Taxonomy" id="72036"/>
    <lineage>
        <taxon>Eukaryota</taxon>
        <taxon>Metazoa</taxon>
        <taxon>Ecdysozoa</taxon>
        <taxon>Arthropoda</taxon>
        <taxon>Crustacea</taxon>
        <taxon>Multicrustacea</taxon>
        <taxon>Hexanauplia</taxon>
        <taxon>Copepoda</taxon>
        <taxon>Siphonostomatoida</taxon>
        <taxon>Caligidae</taxon>
        <taxon>Lepeophtheirus</taxon>
    </lineage>
</organism>
<feature type="domain" description="C2H2-type" evidence="4">
    <location>
        <begin position="297"/>
        <end position="320"/>
    </location>
</feature>
<dbReference type="PROSITE" id="PS50097">
    <property type="entry name" value="BTB"/>
    <property type="match status" value="1"/>
</dbReference>
<dbReference type="AlphaFoldDB" id="D3PHH0"/>
<dbReference type="GO" id="GO:0006357">
    <property type="term" value="P:regulation of transcription by RNA polymerase II"/>
    <property type="evidence" value="ECO:0007669"/>
    <property type="project" value="TreeGrafter"/>
</dbReference>
<dbReference type="CDD" id="cd18315">
    <property type="entry name" value="BTB_POZ_BAB-like"/>
    <property type="match status" value="1"/>
</dbReference>
<keyword evidence="2" id="KW-0862">Zinc</keyword>
<dbReference type="PANTHER" id="PTHR23110">
    <property type="entry name" value="BTB DOMAIN TRANSCRIPTION FACTOR"/>
    <property type="match status" value="1"/>
</dbReference>
<evidence type="ECO:0000256" key="2">
    <source>
        <dbReference type="PROSITE-ProRule" id="PRU00042"/>
    </source>
</evidence>
<dbReference type="InterPro" id="IPR011333">
    <property type="entry name" value="SKP1/BTB/POZ_sf"/>
</dbReference>
<dbReference type="SUPFAM" id="SSF54695">
    <property type="entry name" value="POZ domain"/>
    <property type="match status" value="1"/>
</dbReference>
<dbReference type="Gene3D" id="3.30.710.10">
    <property type="entry name" value="Potassium Channel Kv1.1, Chain A"/>
    <property type="match status" value="1"/>
</dbReference>
<dbReference type="GO" id="GO:0005634">
    <property type="term" value="C:nucleus"/>
    <property type="evidence" value="ECO:0007669"/>
    <property type="project" value="TreeGrafter"/>
</dbReference>
<dbReference type="EMBL" id="BT121076">
    <property type="protein sequence ID" value="ADD38006.1"/>
    <property type="molecule type" value="mRNA"/>
</dbReference>
<evidence type="ECO:0000256" key="1">
    <source>
        <dbReference type="ARBA" id="ARBA00023242"/>
    </source>
</evidence>
<reference evidence="6" key="2">
    <citation type="submission" date="2014-05" db="EMBL/GenBank/DDBJ databases">
        <authorList>
            <person name="Chronopoulou M."/>
        </authorList>
    </citation>
    <scope>NUCLEOTIDE SEQUENCE</scope>
    <source>
        <tissue evidence="6">Whole organism</tissue>
    </source>
</reference>
<dbReference type="SMART" id="SM00355">
    <property type="entry name" value="ZnF_C2H2"/>
    <property type="match status" value="2"/>
</dbReference>
<dbReference type="InterPro" id="IPR036236">
    <property type="entry name" value="Znf_C2H2_sf"/>
</dbReference>
<keyword evidence="1" id="KW-0539">Nucleus</keyword>
<dbReference type="SMART" id="SM00225">
    <property type="entry name" value="BTB"/>
    <property type="match status" value="1"/>
</dbReference>
<feature type="domain" description="BTB" evidence="3">
    <location>
        <begin position="32"/>
        <end position="98"/>
    </location>
</feature>
<dbReference type="EMBL" id="HACA01014580">
    <property type="protein sequence ID" value="CDW31941.1"/>
    <property type="molecule type" value="Transcribed_RNA"/>
</dbReference>
<dbReference type="GO" id="GO:0008270">
    <property type="term" value="F:zinc ion binding"/>
    <property type="evidence" value="ECO:0007669"/>
    <property type="project" value="UniProtKB-KW"/>
</dbReference>
<sequence length="334" mass="38392">MGSEERLCLRWDDFELNFKNGFSQLRHDEELFDITLATASNQIKAHKVILSSCSPFFRSLIMSLSSHQHPLLYLSGINFKHLESLMSFMYKGEVHVGQEELDDFLKVAQELKIKGLCASTPDKMDRINAVSPLPKHKKTSTHSSSGVESIILKKETSIPSKTLVEDNEIEILSDVDQDIQPTDNEMQSIEDSVNIINHDEGLSSSFECEDNKDFITYQDHESMKDSNFLMIPGVSDARSSLDDNEEYVRALNLEISKFVVDKDMNGNFRCKRCSYVSPRRDTIRAHIEAIHFITSGFKCNICQRTFKTRQSLKTHKLKYHKPGPVLFRKEQFNW</sequence>
<dbReference type="GO" id="GO:0048513">
    <property type="term" value="P:animal organ development"/>
    <property type="evidence" value="ECO:0007669"/>
    <property type="project" value="UniProtKB-ARBA"/>
</dbReference>
<keyword evidence="2" id="KW-0863">Zinc-finger</keyword>
<reference evidence="5" key="1">
    <citation type="submission" date="2010-03" db="EMBL/GenBank/DDBJ databases">
        <title>Atlantic Lepeophtheirus salmonis ESTs and full-length cDNAs.</title>
        <authorList>
            <person name="Yasuike M."/>
            <person name="von Schalburg K."/>
            <person name="Cooper G."/>
            <person name="Leong J."/>
            <person name="Nilsen F."/>
            <person name="Jones S.R.M."/>
            <person name="Koop B.F."/>
        </authorList>
    </citation>
    <scope>NUCLEOTIDE SEQUENCE</scope>
    <source>
        <strain evidence="5">Atlantic form</strain>
        <tissue evidence="5">Mixed tissue</tissue>
    </source>
</reference>
<accession>D3PHH0</accession>
<dbReference type="Gene3D" id="3.30.160.60">
    <property type="entry name" value="Classic Zinc Finger"/>
    <property type="match status" value="1"/>
</dbReference>
<name>D3PHH0_LEPSM</name>
<dbReference type="Pfam" id="PF00651">
    <property type="entry name" value="BTB"/>
    <property type="match status" value="1"/>
</dbReference>
<dbReference type="PROSITE" id="PS50157">
    <property type="entry name" value="ZINC_FINGER_C2H2_2"/>
    <property type="match status" value="1"/>
</dbReference>
<protein>
    <submittedName>
        <fullName evidence="5">Longitudinals lacking protein-like</fullName>
    </submittedName>
    <submittedName>
        <fullName evidence="6">Protein abruptlike [Bombus terrestris]</fullName>
    </submittedName>
</protein>
<proteinExistence type="evidence at transcript level"/>
<keyword evidence="2" id="KW-0479">Metal-binding</keyword>
<dbReference type="SUPFAM" id="SSF57667">
    <property type="entry name" value="beta-beta-alpha zinc fingers"/>
    <property type="match status" value="1"/>
</dbReference>
<dbReference type="InterPro" id="IPR000210">
    <property type="entry name" value="BTB/POZ_dom"/>
</dbReference>
<dbReference type="GO" id="GO:0003006">
    <property type="term" value="P:developmental process involved in reproduction"/>
    <property type="evidence" value="ECO:0007669"/>
    <property type="project" value="UniProtKB-ARBA"/>
</dbReference>
<evidence type="ECO:0000259" key="3">
    <source>
        <dbReference type="PROSITE" id="PS50097"/>
    </source>
</evidence>
<dbReference type="Pfam" id="PF00096">
    <property type="entry name" value="zf-C2H2"/>
    <property type="match status" value="1"/>
</dbReference>
<evidence type="ECO:0000313" key="5">
    <source>
        <dbReference type="EMBL" id="ADD38006.1"/>
    </source>
</evidence>
<dbReference type="PROSITE" id="PS00028">
    <property type="entry name" value="ZINC_FINGER_C2H2_1"/>
    <property type="match status" value="1"/>
</dbReference>